<dbReference type="GO" id="GO:0043041">
    <property type="term" value="P:amino acid activation for nonribosomal peptide biosynthetic process"/>
    <property type="evidence" value="ECO:0007669"/>
    <property type="project" value="TreeGrafter"/>
</dbReference>
<reference evidence="2 3" key="1">
    <citation type="submission" date="2016-11" db="EMBL/GenBank/DDBJ databases">
        <authorList>
            <person name="Jaros S."/>
            <person name="Januszkiewicz K."/>
            <person name="Wedrychowicz H."/>
        </authorList>
    </citation>
    <scope>NUCLEOTIDE SEQUENCE [LARGE SCALE GENOMIC DNA]</scope>
    <source>
        <strain evidence="2 3">DSM 24574</strain>
    </source>
</reference>
<dbReference type="GO" id="GO:0031177">
    <property type="term" value="F:phosphopantetheine binding"/>
    <property type="evidence" value="ECO:0007669"/>
    <property type="project" value="TreeGrafter"/>
</dbReference>
<dbReference type="EMBL" id="FQWQ01000004">
    <property type="protein sequence ID" value="SHH72060.1"/>
    <property type="molecule type" value="Genomic_DNA"/>
</dbReference>
<gene>
    <name evidence="2" type="ORF">SAMN04488109_4951</name>
</gene>
<dbReference type="SUPFAM" id="SSF52777">
    <property type="entry name" value="CoA-dependent acyltransferases"/>
    <property type="match status" value="2"/>
</dbReference>
<dbReference type="GO" id="GO:0003824">
    <property type="term" value="F:catalytic activity"/>
    <property type="evidence" value="ECO:0007669"/>
    <property type="project" value="InterPro"/>
</dbReference>
<evidence type="ECO:0000259" key="1">
    <source>
        <dbReference type="Pfam" id="PF00668"/>
    </source>
</evidence>
<protein>
    <submittedName>
        <fullName evidence="2">Condensation domain-containing protein</fullName>
    </submittedName>
</protein>
<sequence length="514" mass="59434">MKQTLKSNAVDNHDASLSMSGQTMTPDTDFNGAYQNQVGKVLYFHYFSQFQSQELLVKEVQSFNINESFILENINVNAFEQAVAGLMARHESLRTVFQCENGEVRQRILTTAECGLPITYFDVRHETDKMEAKDRLGHACWKTRFDFYRGPLFKAVVVRVEDTVSWVFLAINHVVCDIYSLYVLREDFYSFYSALAQDTSPVLPPQLFQARDYAAWQHKLFDAEDKSGIRKFWIDSLWQDLPRAMLKTFYKDAAPRVEHAYAAMIEAGLRADGVKDYQPLARALNGYCNRPLPTKGSGYSFCLDEDLFQDFKALSVTLSTTMNNLVTTALSLMVHALTGRTDIILAVSASTRDHYKLQRIVGWLMNYMLVRYTLREEHSVARQVAVNQQTFLKVMPYKHYPIDYIFRELDISLDSLGTFFVNYIKHTRDRDDIDPPRHLTGDTIVTADVDCTVNEFENCFRIFFNYKTEFFLPSTIEFLAQSFLDTCRYMVRNPDEPLWSLKKNLMENSCTPKS</sequence>
<dbReference type="PANTHER" id="PTHR45527">
    <property type="entry name" value="NONRIBOSOMAL PEPTIDE SYNTHETASE"/>
    <property type="match status" value="1"/>
</dbReference>
<feature type="domain" description="Condensation" evidence="1">
    <location>
        <begin position="295"/>
        <end position="500"/>
    </location>
</feature>
<dbReference type="PANTHER" id="PTHR45527:SF1">
    <property type="entry name" value="FATTY ACID SYNTHASE"/>
    <property type="match status" value="1"/>
</dbReference>
<dbReference type="Gene3D" id="3.30.559.30">
    <property type="entry name" value="Nonribosomal peptide synthetase, condensation domain"/>
    <property type="match status" value="1"/>
</dbReference>
<dbReference type="Gene3D" id="3.30.559.10">
    <property type="entry name" value="Chloramphenicol acetyltransferase-like domain"/>
    <property type="match status" value="1"/>
</dbReference>
<name>A0A1M5VA11_9BACT</name>
<evidence type="ECO:0000313" key="3">
    <source>
        <dbReference type="Proteomes" id="UP000184212"/>
    </source>
</evidence>
<organism evidence="2 3">
    <name type="scientific">Chryseolinea serpens</name>
    <dbReference type="NCBI Taxonomy" id="947013"/>
    <lineage>
        <taxon>Bacteria</taxon>
        <taxon>Pseudomonadati</taxon>
        <taxon>Bacteroidota</taxon>
        <taxon>Cytophagia</taxon>
        <taxon>Cytophagales</taxon>
        <taxon>Fulvivirgaceae</taxon>
        <taxon>Chryseolinea</taxon>
    </lineage>
</organism>
<dbReference type="InterPro" id="IPR023213">
    <property type="entry name" value="CAT-like_dom_sf"/>
</dbReference>
<accession>A0A1M5VA11</accession>
<dbReference type="AlphaFoldDB" id="A0A1M5VA11"/>
<dbReference type="InterPro" id="IPR001242">
    <property type="entry name" value="Condensation_dom"/>
</dbReference>
<dbReference type="Proteomes" id="UP000184212">
    <property type="component" value="Unassembled WGS sequence"/>
</dbReference>
<dbReference type="GO" id="GO:0005737">
    <property type="term" value="C:cytoplasm"/>
    <property type="evidence" value="ECO:0007669"/>
    <property type="project" value="TreeGrafter"/>
</dbReference>
<evidence type="ECO:0000313" key="2">
    <source>
        <dbReference type="EMBL" id="SHH72060.1"/>
    </source>
</evidence>
<feature type="domain" description="Condensation" evidence="1">
    <location>
        <begin position="65"/>
        <end position="247"/>
    </location>
</feature>
<dbReference type="GO" id="GO:0044550">
    <property type="term" value="P:secondary metabolite biosynthetic process"/>
    <property type="evidence" value="ECO:0007669"/>
    <property type="project" value="TreeGrafter"/>
</dbReference>
<keyword evidence="3" id="KW-1185">Reference proteome</keyword>
<dbReference type="Pfam" id="PF00668">
    <property type="entry name" value="Condensation"/>
    <property type="match status" value="2"/>
</dbReference>
<proteinExistence type="predicted"/>
<dbReference type="STRING" id="947013.SAMN04488109_4951"/>